<dbReference type="GO" id="GO:0000160">
    <property type="term" value="P:phosphorelay signal transduction system"/>
    <property type="evidence" value="ECO:0007669"/>
    <property type="project" value="InterPro"/>
</dbReference>
<dbReference type="Proteomes" id="UP000245926">
    <property type="component" value="Chromosome"/>
</dbReference>
<dbReference type="InterPro" id="IPR013654">
    <property type="entry name" value="PAS_2"/>
</dbReference>
<dbReference type="InterPro" id="IPR043150">
    <property type="entry name" value="Phytochrome_PHY_sf"/>
</dbReference>
<evidence type="ECO:0000313" key="16">
    <source>
        <dbReference type="EMBL" id="AWN42645.1"/>
    </source>
</evidence>
<dbReference type="PANTHER" id="PTHR41523:SF7">
    <property type="entry name" value="HISTIDINE KINASE"/>
    <property type="match status" value="1"/>
</dbReference>
<dbReference type="PROSITE" id="PS50110">
    <property type="entry name" value="RESPONSE_REGULATORY"/>
    <property type="match status" value="1"/>
</dbReference>
<dbReference type="EMBL" id="CP029550">
    <property type="protein sequence ID" value="AWN42645.1"/>
    <property type="molecule type" value="Genomic_DNA"/>
</dbReference>
<dbReference type="RefSeq" id="WP_109892731.1">
    <property type="nucleotide sequence ID" value="NZ_CP029550.1"/>
</dbReference>
<dbReference type="InterPro" id="IPR013515">
    <property type="entry name" value="Phytochrome_cen-reg"/>
</dbReference>
<dbReference type="InterPro" id="IPR029016">
    <property type="entry name" value="GAF-like_dom_sf"/>
</dbReference>
<dbReference type="Gene3D" id="3.40.50.2300">
    <property type="match status" value="1"/>
</dbReference>
<dbReference type="InterPro" id="IPR016132">
    <property type="entry name" value="Phyto_chromo_attachment"/>
</dbReference>
<evidence type="ECO:0000256" key="4">
    <source>
        <dbReference type="ARBA" id="ARBA00022553"/>
    </source>
</evidence>
<evidence type="ECO:0000313" key="17">
    <source>
        <dbReference type="Proteomes" id="UP000245926"/>
    </source>
</evidence>
<dbReference type="SUPFAM" id="SSF55781">
    <property type="entry name" value="GAF domain-like"/>
    <property type="match status" value="2"/>
</dbReference>
<evidence type="ECO:0000256" key="8">
    <source>
        <dbReference type="ARBA" id="ARBA00022777"/>
    </source>
</evidence>
<dbReference type="PROSITE" id="PS50046">
    <property type="entry name" value="PHYTOCHROME_2"/>
    <property type="match status" value="1"/>
</dbReference>
<feature type="coiled-coil region" evidence="13">
    <location>
        <begin position="525"/>
        <end position="552"/>
    </location>
</feature>
<dbReference type="Pfam" id="PF01590">
    <property type="entry name" value="GAF"/>
    <property type="match status" value="1"/>
</dbReference>
<dbReference type="GO" id="GO:0004673">
    <property type="term" value="F:protein histidine kinase activity"/>
    <property type="evidence" value="ECO:0007669"/>
    <property type="project" value="UniProtKB-EC"/>
</dbReference>
<dbReference type="GO" id="GO:0009584">
    <property type="term" value="P:detection of visible light"/>
    <property type="evidence" value="ECO:0007669"/>
    <property type="project" value="InterPro"/>
</dbReference>
<dbReference type="SUPFAM" id="SSF55785">
    <property type="entry name" value="PYP-like sensor domain (PAS domain)"/>
    <property type="match status" value="1"/>
</dbReference>
<protein>
    <recommendedName>
        <fullName evidence="2">histidine kinase</fullName>
        <ecNumber evidence="2">2.7.13.3</ecNumber>
    </recommendedName>
</protein>
<evidence type="ECO:0000256" key="10">
    <source>
        <dbReference type="ARBA" id="ARBA00022991"/>
    </source>
</evidence>
<dbReference type="EC" id="2.7.13.3" evidence="2"/>
<dbReference type="KEGG" id="mets:DK389_21720"/>
<name>A0A2U8W941_9HYPH</name>
<keyword evidence="17" id="KW-1185">Reference proteome</keyword>
<reference evidence="17" key="1">
    <citation type="submission" date="2018-05" db="EMBL/GenBank/DDBJ databases">
        <title>Complete Genome Sequence of Methylobacterium sp. 17SD2-17.</title>
        <authorList>
            <person name="Srinivasan S."/>
        </authorList>
    </citation>
    <scope>NUCLEOTIDE SEQUENCE [LARGE SCALE GENOMIC DNA]</scope>
    <source>
        <strain evidence="17">17SD2-17</strain>
    </source>
</reference>
<dbReference type="SUPFAM" id="SSF52172">
    <property type="entry name" value="CheY-like"/>
    <property type="match status" value="1"/>
</dbReference>
<dbReference type="Gene3D" id="3.30.450.270">
    <property type="match status" value="1"/>
</dbReference>
<dbReference type="Gene3D" id="3.30.450.40">
    <property type="match status" value="1"/>
</dbReference>
<dbReference type="InterPro" id="IPR001789">
    <property type="entry name" value="Sig_transdc_resp-reg_receiver"/>
</dbReference>
<evidence type="ECO:0000259" key="14">
    <source>
        <dbReference type="PROSITE" id="PS50046"/>
    </source>
</evidence>
<gene>
    <name evidence="16" type="ORF">DK389_21720</name>
</gene>
<evidence type="ECO:0000256" key="11">
    <source>
        <dbReference type="ARBA" id="ARBA00023170"/>
    </source>
</evidence>
<keyword evidence="11" id="KW-0675">Receptor</keyword>
<accession>A0A2U8W941</accession>
<dbReference type="SMART" id="SM00911">
    <property type="entry name" value="HWE_HK"/>
    <property type="match status" value="1"/>
</dbReference>
<dbReference type="InterPro" id="IPR003018">
    <property type="entry name" value="GAF"/>
</dbReference>
<evidence type="ECO:0000256" key="1">
    <source>
        <dbReference type="ARBA" id="ARBA00000085"/>
    </source>
</evidence>
<dbReference type="InterPro" id="IPR011006">
    <property type="entry name" value="CheY-like_superfamily"/>
</dbReference>
<dbReference type="InterPro" id="IPR001294">
    <property type="entry name" value="Phytochrome"/>
</dbReference>
<dbReference type="InterPro" id="IPR011102">
    <property type="entry name" value="Sig_transdc_His_kinase_HWE"/>
</dbReference>
<organism evidence="16 17">
    <name type="scientific">Methylobacterium durans</name>
    <dbReference type="NCBI Taxonomy" id="2202825"/>
    <lineage>
        <taxon>Bacteria</taxon>
        <taxon>Pseudomonadati</taxon>
        <taxon>Pseudomonadota</taxon>
        <taxon>Alphaproteobacteria</taxon>
        <taxon>Hyphomicrobiales</taxon>
        <taxon>Methylobacteriaceae</taxon>
        <taxon>Methylobacterium</taxon>
    </lineage>
</organism>
<evidence type="ECO:0000256" key="13">
    <source>
        <dbReference type="SAM" id="Coils"/>
    </source>
</evidence>
<dbReference type="GO" id="GO:0006355">
    <property type="term" value="P:regulation of DNA-templated transcription"/>
    <property type="evidence" value="ECO:0007669"/>
    <property type="project" value="InterPro"/>
</dbReference>
<evidence type="ECO:0000256" key="12">
    <source>
        <dbReference type="PROSITE-ProRule" id="PRU00169"/>
    </source>
</evidence>
<evidence type="ECO:0000256" key="5">
    <source>
        <dbReference type="ARBA" id="ARBA00022606"/>
    </source>
</evidence>
<evidence type="ECO:0000256" key="6">
    <source>
        <dbReference type="ARBA" id="ARBA00022679"/>
    </source>
</evidence>
<dbReference type="GO" id="GO:0005524">
    <property type="term" value="F:ATP binding"/>
    <property type="evidence" value="ECO:0007669"/>
    <property type="project" value="UniProtKB-KW"/>
</dbReference>
<keyword evidence="8" id="KW-0418">Kinase</keyword>
<proteinExistence type="predicted"/>
<evidence type="ECO:0000256" key="2">
    <source>
        <dbReference type="ARBA" id="ARBA00012438"/>
    </source>
</evidence>
<feature type="domain" description="Phytochrome chromophore attachment site" evidence="14">
    <location>
        <begin position="167"/>
        <end position="328"/>
    </location>
</feature>
<dbReference type="GO" id="GO:0009881">
    <property type="term" value="F:photoreceptor activity"/>
    <property type="evidence" value="ECO:0007669"/>
    <property type="project" value="UniProtKB-KW"/>
</dbReference>
<evidence type="ECO:0000256" key="3">
    <source>
        <dbReference type="ARBA" id="ARBA00022543"/>
    </source>
</evidence>
<keyword evidence="9" id="KW-0067">ATP-binding</keyword>
<keyword evidence="7" id="KW-0547">Nucleotide-binding</keyword>
<dbReference type="Gene3D" id="3.30.450.20">
    <property type="entry name" value="PAS domain"/>
    <property type="match status" value="1"/>
</dbReference>
<dbReference type="OrthoDB" id="9760752at2"/>
<feature type="domain" description="Response regulatory" evidence="15">
    <location>
        <begin position="765"/>
        <end position="879"/>
    </location>
</feature>
<dbReference type="SMART" id="SM00065">
    <property type="entry name" value="GAF"/>
    <property type="match status" value="1"/>
</dbReference>
<dbReference type="InterPro" id="IPR035965">
    <property type="entry name" value="PAS-like_dom_sf"/>
</dbReference>
<keyword evidence="4 12" id="KW-0597">Phosphoprotein</keyword>
<dbReference type="Pfam" id="PF00360">
    <property type="entry name" value="PHY"/>
    <property type="match status" value="1"/>
</dbReference>
<dbReference type="PANTHER" id="PTHR41523">
    <property type="entry name" value="TWO-COMPONENT SYSTEM SENSOR PROTEIN"/>
    <property type="match status" value="1"/>
</dbReference>
<evidence type="ECO:0000259" key="15">
    <source>
        <dbReference type="PROSITE" id="PS50110"/>
    </source>
</evidence>
<sequence>MTVISTPDQKADSEQVDLSACEREPIHVPGCIQSHGALLVLEPTRLTIKNVAGDTGTLLGHAPETLLGRSLAQLFGPARVKHLRPLLAQDDLATPLHALDPDLRLGTVPVDASVHRSRLIKVATGRRCADRSVLVVEFEAADLPDLRTRDPLTTVQQMLLAVQPAPDQKAFCQAATEQIRRATGYDRVMIYRFLPEGEGSVIAESHREGVASYLGLRYPASDIPRQARDLYLRNWLRIIADVRSVPAPLLGPAKGGRDAMPAVLDMSQCTLRAASPIHLEYLRNMGVAATMTISIIVGGRLWGLIACHHTVPKRIPRHLRAVCELFGHMFSFQLEAREHVEALEIRHRLRRARETLVQRISEEGDLARGLIQQASSLLGYVNAGGVALLVEDAFFAIGRRPGEDQVRALVRWLASSQSSGEAVFATASLASQWEPARDFAQDASGLLVLAVARTPPIYILWFRPEVLETVRWGGNPDKPVEIGSGGYRVYPRKSFEAYSQSVRLHAEPWTETEIEAVQLLRLSLLEIILKRMEQVARERNAAQARHEVMLAELNHRVKNTLATVQALARHSRGSATALDAYVHSFEQRIQAMAASHNLLSDAAWQKVELRSLIVEQLSPYAKEGDSLWLEGDRMSLLPRMGASLGMVFHELATNSAKYGALSVPGGRVRIRWSVTGHAPSRVLSLFWREVGGPTVKPPRREGFGSFVTQRLIEYEMQGTSEVIYKPDGVCFYMDVPETALVLGTVLNGASGKSATQADETTGAPRILLVEDDALLAHVLEEAVRALGWTPVGPVARIEAAMVLTLIEAGSLDGAVLDINVDDEKVWPVAEILQNQGVPFLFATAYDRSRDVLPARFANVPILSKPFVEQQLMDTLMSLVAGRDPQHNGHSRFDA</sequence>
<keyword evidence="10" id="KW-0157">Chromophore</keyword>
<evidence type="ECO:0000256" key="7">
    <source>
        <dbReference type="ARBA" id="ARBA00022741"/>
    </source>
</evidence>
<keyword evidence="5" id="KW-0716">Sensory transduction</keyword>
<dbReference type="Pfam" id="PF07536">
    <property type="entry name" value="HWE_HK"/>
    <property type="match status" value="1"/>
</dbReference>
<evidence type="ECO:0000256" key="9">
    <source>
        <dbReference type="ARBA" id="ARBA00022840"/>
    </source>
</evidence>
<dbReference type="Pfam" id="PF08446">
    <property type="entry name" value="PAS_2"/>
    <property type="match status" value="1"/>
</dbReference>
<feature type="modified residue" description="4-aspartylphosphate" evidence="12">
    <location>
        <position position="817"/>
    </location>
</feature>
<dbReference type="SMART" id="SM00448">
    <property type="entry name" value="REC"/>
    <property type="match status" value="1"/>
</dbReference>
<keyword evidence="3" id="KW-0600">Photoreceptor protein</keyword>
<keyword evidence="13" id="KW-0175">Coiled coil</keyword>
<keyword evidence="6" id="KW-0808">Transferase</keyword>
<dbReference type="PRINTS" id="PR01033">
    <property type="entry name" value="PHYTOCHROME"/>
</dbReference>
<dbReference type="AlphaFoldDB" id="A0A2U8W941"/>
<comment type="catalytic activity">
    <reaction evidence="1">
        <text>ATP + protein L-histidine = ADP + protein N-phospho-L-histidine.</text>
        <dbReference type="EC" id="2.7.13.3"/>
    </reaction>
</comment>